<dbReference type="AlphaFoldDB" id="W7IXS0"/>
<dbReference type="PANTHER" id="PTHR43610">
    <property type="entry name" value="BLL6696 PROTEIN"/>
    <property type="match status" value="1"/>
</dbReference>
<dbReference type="RefSeq" id="WP_200873387.1">
    <property type="nucleotide sequence ID" value="NZ_AYXG01000121.1"/>
</dbReference>
<evidence type="ECO:0000313" key="2">
    <source>
        <dbReference type="EMBL" id="EWC61276.1"/>
    </source>
</evidence>
<dbReference type="Pfam" id="PF13302">
    <property type="entry name" value="Acetyltransf_3"/>
    <property type="match status" value="1"/>
</dbReference>
<protein>
    <submittedName>
        <fullName evidence="2">Putative acetyltransferase</fullName>
    </submittedName>
</protein>
<dbReference type="Gene3D" id="3.40.630.30">
    <property type="match status" value="1"/>
</dbReference>
<name>W7IXS0_9PSEU</name>
<keyword evidence="3" id="KW-1185">Reference proteome</keyword>
<dbReference type="EMBL" id="AYXG01000121">
    <property type="protein sequence ID" value="EWC61276.1"/>
    <property type="molecule type" value="Genomic_DNA"/>
</dbReference>
<accession>W7IXS0</accession>
<comment type="caution">
    <text evidence="2">The sequence shown here is derived from an EMBL/GenBank/DDBJ whole genome shotgun (WGS) entry which is preliminary data.</text>
</comment>
<evidence type="ECO:0000259" key="1">
    <source>
        <dbReference type="PROSITE" id="PS51186"/>
    </source>
</evidence>
<dbReference type="STRING" id="909613.UO65_3427"/>
<keyword evidence="2" id="KW-0808">Transferase</keyword>
<feature type="domain" description="N-acetyltransferase" evidence="1">
    <location>
        <begin position="21"/>
        <end position="182"/>
    </location>
</feature>
<dbReference type="Proteomes" id="UP000019277">
    <property type="component" value="Unassembled WGS sequence"/>
</dbReference>
<evidence type="ECO:0000313" key="3">
    <source>
        <dbReference type="Proteomes" id="UP000019277"/>
    </source>
</evidence>
<dbReference type="GO" id="GO:0016747">
    <property type="term" value="F:acyltransferase activity, transferring groups other than amino-acyl groups"/>
    <property type="evidence" value="ECO:0007669"/>
    <property type="project" value="InterPro"/>
</dbReference>
<organism evidence="2 3">
    <name type="scientific">Actinokineospora spheciospongiae</name>
    <dbReference type="NCBI Taxonomy" id="909613"/>
    <lineage>
        <taxon>Bacteria</taxon>
        <taxon>Bacillati</taxon>
        <taxon>Actinomycetota</taxon>
        <taxon>Actinomycetes</taxon>
        <taxon>Pseudonocardiales</taxon>
        <taxon>Pseudonocardiaceae</taxon>
        <taxon>Actinokineospora</taxon>
    </lineage>
</organism>
<dbReference type="PANTHER" id="PTHR43610:SF1">
    <property type="entry name" value="N-ACETYLTRANSFERASE DOMAIN-CONTAINING PROTEIN"/>
    <property type="match status" value="1"/>
</dbReference>
<proteinExistence type="predicted"/>
<gene>
    <name evidence="2" type="ORF">UO65_3427</name>
</gene>
<sequence>MTDHPAAPDLSAKPVLIGERVRLEPLGPEHVDDLLGMVTDPALDRLTGTHTTFTREQLVAWCGSRGEQDDRLDFAVVDPVGGEFLGDLAVNDWDPDNLVAGLRIALWKRHGRGLGSEALRLVLDHLFDVVGAHRVGLEVVEYNERAVAAYRKVGFREEGRLRQAWLWDGERYDVIVMGVLSTDRQTGARAVGAGR</sequence>
<dbReference type="InterPro" id="IPR000182">
    <property type="entry name" value="GNAT_dom"/>
</dbReference>
<reference evidence="2 3" key="1">
    <citation type="journal article" date="2014" name="Genome Announc.">
        <title>Draft Genome Sequence of the Antitrypanosomally Active Sponge-Associated Bacterium Actinokineospora sp. Strain EG49.</title>
        <authorList>
            <person name="Harjes J."/>
            <person name="Ryu T."/>
            <person name="Abdelmohsen U.R."/>
            <person name="Moitinho-Silva L."/>
            <person name="Horn H."/>
            <person name="Ravasi T."/>
            <person name="Hentschel U."/>
        </authorList>
    </citation>
    <scope>NUCLEOTIDE SEQUENCE [LARGE SCALE GENOMIC DNA]</scope>
    <source>
        <strain evidence="2 3">EG49</strain>
    </source>
</reference>
<dbReference type="SUPFAM" id="SSF55729">
    <property type="entry name" value="Acyl-CoA N-acyltransferases (Nat)"/>
    <property type="match status" value="1"/>
</dbReference>
<dbReference type="PROSITE" id="PS51186">
    <property type="entry name" value="GNAT"/>
    <property type="match status" value="1"/>
</dbReference>
<dbReference type="eggNOG" id="COG1670">
    <property type="taxonomic scope" value="Bacteria"/>
</dbReference>
<dbReference type="InterPro" id="IPR016181">
    <property type="entry name" value="Acyl_CoA_acyltransferase"/>
</dbReference>